<name>A0A2V3PT57_9BACT</name>
<protein>
    <submittedName>
        <fullName evidence="1">Uncharacterized protein</fullName>
    </submittedName>
</protein>
<evidence type="ECO:0000313" key="1">
    <source>
        <dbReference type="EMBL" id="PXV68793.1"/>
    </source>
</evidence>
<dbReference type="EMBL" id="QICL01000001">
    <property type="protein sequence ID" value="PXV68793.1"/>
    <property type="molecule type" value="Genomic_DNA"/>
</dbReference>
<sequence>MTRNELALRSKLLVGLSLSYTRLIEKKQIEDGNLIFSKNGKIVKVRARKLSNEAESAGII</sequence>
<comment type="caution">
    <text evidence="1">The sequence shown here is derived from an EMBL/GenBank/DDBJ whole genome shotgun (WGS) entry which is preliminary data.</text>
</comment>
<gene>
    <name evidence="1" type="ORF">CLV62_10157</name>
</gene>
<keyword evidence="2" id="KW-1185">Reference proteome</keyword>
<dbReference type="RefSeq" id="WP_110308783.1">
    <property type="nucleotide sequence ID" value="NZ_QICL01000001.1"/>
</dbReference>
<accession>A0A2V3PT57</accession>
<organism evidence="1 2">
    <name type="scientific">Dysgonomonas alginatilytica</name>
    <dbReference type="NCBI Taxonomy" id="1605892"/>
    <lineage>
        <taxon>Bacteria</taxon>
        <taxon>Pseudomonadati</taxon>
        <taxon>Bacteroidota</taxon>
        <taxon>Bacteroidia</taxon>
        <taxon>Bacteroidales</taxon>
        <taxon>Dysgonomonadaceae</taxon>
        <taxon>Dysgonomonas</taxon>
    </lineage>
</organism>
<proteinExistence type="predicted"/>
<dbReference type="Proteomes" id="UP000247973">
    <property type="component" value="Unassembled WGS sequence"/>
</dbReference>
<evidence type="ECO:0000313" key="2">
    <source>
        <dbReference type="Proteomes" id="UP000247973"/>
    </source>
</evidence>
<dbReference type="AlphaFoldDB" id="A0A2V3PT57"/>
<dbReference type="OrthoDB" id="997592at2"/>
<reference evidence="1 2" key="1">
    <citation type="submission" date="2018-03" db="EMBL/GenBank/DDBJ databases">
        <title>Genomic Encyclopedia of Archaeal and Bacterial Type Strains, Phase II (KMG-II): from individual species to whole genera.</title>
        <authorList>
            <person name="Goeker M."/>
        </authorList>
    </citation>
    <scope>NUCLEOTIDE SEQUENCE [LARGE SCALE GENOMIC DNA]</scope>
    <source>
        <strain evidence="1 2">DSM 100214</strain>
    </source>
</reference>